<protein>
    <recommendedName>
        <fullName evidence="2">HTH cro/C1-type domain-containing protein</fullName>
    </recommendedName>
</protein>
<gene>
    <name evidence="3" type="ORF">S03H2_39624</name>
</gene>
<proteinExistence type="predicted"/>
<evidence type="ECO:0000259" key="2">
    <source>
        <dbReference type="PROSITE" id="PS50943"/>
    </source>
</evidence>
<dbReference type="GO" id="GO:0003677">
    <property type="term" value="F:DNA binding"/>
    <property type="evidence" value="ECO:0007669"/>
    <property type="project" value="UniProtKB-KW"/>
</dbReference>
<reference evidence="3" key="1">
    <citation type="journal article" date="2014" name="Front. Microbiol.">
        <title>High frequency of phylogenetically diverse reductive dehalogenase-homologous genes in deep subseafloor sedimentary metagenomes.</title>
        <authorList>
            <person name="Kawai M."/>
            <person name="Futagami T."/>
            <person name="Toyoda A."/>
            <person name="Takaki Y."/>
            <person name="Nishi S."/>
            <person name="Hori S."/>
            <person name="Arai W."/>
            <person name="Tsubouchi T."/>
            <person name="Morono Y."/>
            <person name="Uchiyama I."/>
            <person name="Ito T."/>
            <person name="Fujiyama A."/>
            <person name="Inagaki F."/>
            <person name="Takami H."/>
        </authorList>
    </citation>
    <scope>NUCLEOTIDE SEQUENCE</scope>
    <source>
        <strain evidence="3">Expedition CK06-06</strain>
    </source>
</reference>
<evidence type="ECO:0000313" key="3">
    <source>
        <dbReference type="EMBL" id="GAH50163.1"/>
    </source>
</evidence>
<dbReference type="Pfam" id="PF13560">
    <property type="entry name" value="HTH_31"/>
    <property type="match status" value="1"/>
</dbReference>
<name>X1HXZ3_9ZZZZ</name>
<accession>X1HXZ3</accession>
<dbReference type="PANTHER" id="PTHR46797:SF1">
    <property type="entry name" value="METHYLPHOSPHONATE SYNTHASE"/>
    <property type="match status" value="1"/>
</dbReference>
<dbReference type="SUPFAM" id="SSF47413">
    <property type="entry name" value="lambda repressor-like DNA-binding domains"/>
    <property type="match status" value="1"/>
</dbReference>
<dbReference type="SMART" id="SM00530">
    <property type="entry name" value="HTH_XRE"/>
    <property type="match status" value="1"/>
</dbReference>
<feature type="domain" description="HTH cro/C1-type" evidence="2">
    <location>
        <begin position="12"/>
        <end position="66"/>
    </location>
</feature>
<sequence>MSNDSKALGQRIKGLRLKAGLTLRQLSVESSVSASHLGRIERGERLPSARILSKIAKPLGFDQSELLSFVDFLLAQPSQMLEGISNGQCCELIATCPFFNDNAQNTFEMAEIYKEQYCKGNYVWCGRYMVFKALEKELERLGYIRLGSKMARKKKVSITR</sequence>
<dbReference type="EMBL" id="BARU01024515">
    <property type="protein sequence ID" value="GAH50163.1"/>
    <property type="molecule type" value="Genomic_DNA"/>
</dbReference>
<dbReference type="PANTHER" id="PTHR46797">
    <property type="entry name" value="HTH-TYPE TRANSCRIPTIONAL REGULATOR"/>
    <property type="match status" value="1"/>
</dbReference>
<dbReference type="InterPro" id="IPR010982">
    <property type="entry name" value="Lambda_DNA-bd_dom_sf"/>
</dbReference>
<dbReference type="CDD" id="cd00093">
    <property type="entry name" value="HTH_XRE"/>
    <property type="match status" value="1"/>
</dbReference>
<dbReference type="GO" id="GO:0003700">
    <property type="term" value="F:DNA-binding transcription factor activity"/>
    <property type="evidence" value="ECO:0007669"/>
    <property type="project" value="TreeGrafter"/>
</dbReference>
<dbReference type="InterPro" id="IPR050807">
    <property type="entry name" value="TransReg_Diox_bact_type"/>
</dbReference>
<comment type="caution">
    <text evidence="3">The sequence shown here is derived from an EMBL/GenBank/DDBJ whole genome shotgun (WGS) entry which is preliminary data.</text>
</comment>
<keyword evidence="1" id="KW-0238">DNA-binding</keyword>
<dbReference type="GO" id="GO:0005829">
    <property type="term" value="C:cytosol"/>
    <property type="evidence" value="ECO:0007669"/>
    <property type="project" value="TreeGrafter"/>
</dbReference>
<evidence type="ECO:0000256" key="1">
    <source>
        <dbReference type="ARBA" id="ARBA00023125"/>
    </source>
</evidence>
<organism evidence="3">
    <name type="scientific">marine sediment metagenome</name>
    <dbReference type="NCBI Taxonomy" id="412755"/>
    <lineage>
        <taxon>unclassified sequences</taxon>
        <taxon>metagenomes</taxon>
        <taxon>ecological metagenomes</taxon>
    </lineage>
</organism>
<dbReference type="InterPro" id="IPR001387">
    <property type="entry name" value="Cro/C1-type_HTH"/>
</dbReference>
<dbReference type="AlphaFoldDB" id="X1HXZ3"/>
<dbReference type="Gene3D" id="1.10.260.40">
    <property type="entry name" value="lambda repressor-like DNA-binding domains"/>
    <property type="match status" value="1"/>
</dbReference>
<dbReference type="PROSITE" id="PS50943">
    <property type="entry name" value="HTH_CROC1"/>
    <property type="match status" value="1"/>
</dbReference>